<protein>
    <submittedName>
        <fullName evidence="2">Transcriptional regulator PadR-like family protein</fullName>
    </submittedName>
</protein>
<reference evidence="2 3" key="1">
    <citation type="journal article" date="2016" name="ISME J.">
        <title>Chasing the elusive Euryarchaeota class WSA2: genomes reveal a uniquely fastidious methyl-reducing methanogen.</title>
        <authorList>
            <person name="Nobu M.K."/>
            <person name="Narihiro T."/>
            <person name="Kuroda K."/>
            <person name="Mei R."/>
            <person name="Liu W.T."/>
        </authorList>
    </citation>
    <scope>NUCLEOTIDE SEQUENCE [LARGE SCALE GENOMIC DNA]</scope>
    <source>
        <strain evidence="2">U1lsi0528_Bin055</strain>
    </source>
</reference>
<dbReference type="PANTHER" id="PTHR43252:SF5">
    <property type="entry name" value="TRANSCRIPTIONAL REGULATOR, PADR-LIKE FAMILY"/>
    <property type="match status" value="1"/>
</dbReference>
<dbReference type="InterPro" id="IPR036390">
    <property type="entry name" value="WH_DNA-bd_sf"/>
</dbReference>
<dbReference type="Pfam" id="PF03551">
    <property type="entry name" value="PadR"/>
    <property type="match status" value="1"/>
</dbReference>
<dbReference type="AlphaFoldDB" id="A0A150J7J8"/>
<proteinExistence type="predicted"/>
<dbReference type="Proteomes" id="UP000075398">
    <property type="component" value="Unassembled WGS sequence"/>
</dbReference>
<name>A0A150J7J8_9EURY</name>
<dbReference type="EMBL" id="LNGC01000009">
    <property type="protein sequence ID" value="KYC53197.1"/>
    <property type="molecule type" value="Genomic_DNA"/>
</dbReference>
<dbReference type="SUPFAM" id="SSF46785">
    <property type="entry name" value="Winged helix' DNA-binding domain"/>
    <property type="match status" value="1"/>
</dbReference>
<evidence type="ECO:0000313" key="3">
    <source>
        <dbReference type="Proteomes" id="UP000075398"/>
    </source>
</evidence>
<evidence type="ECO:0000313" key="2">
    <source>
        <dbReference type="EMBL" id="KYC53197.1"/>
    </source>
</evidence>
<dbReference type="InterPro" id="IPR005149">
    <property type="entry name" value="Tscrpt_reg_PadR_N"/>
</dbReference>
<gene>
    <name evidence="2" type="ORF">AMQ22_00406</name>
</gene>
<comment type="caution">
    <text evidence="2">The sequence shown here is derived from an EMBL/GenBank/DDBJ whole genome shotgun (WGS) entry which is preliminary data.</text>
</comment>
<dbReference type="PANTHER" id="PTHR43252">
    <property type="entry name" value="TRANSCRIPTIONAL REGULATOR YQJI"/>
    <property type="match status" value="1"/>
</dbReference>
<evidence type="ECO:0000259" key="1">
    <source>
        <dbReference type="Pfam" id="PF03551"/>
    </source>
</evidence>
<dbReference type="InterPro" id="IPR036388">
    <property type="entry name" value="WH-like_DNA-bd_sf"/>
</dbReference>
<sequence>MTFRQIHNSFHYFHILDTFGLWLFSKKELCGYDVIKEFESRSKGNWKPSPALIYPKILIWVSEGLIEETNKGTRGKKYYKITPKGNIRLNEKMGYLKRDLLDYEDFLGEVFEVNK</sequence>
<accession>A0A150J7J8</accession>
<feature type="domain" description="Transcription regulator PadR N-terminal" evidence="1">
    <location>
        <begin position="23"/>
        <end position="90"/>
    </location>
</feature>
<dbReference type="Gene3D" id="1.10.10.10">
    <property type="entry name" value="Winged helix-like DNA-binding domain superfamily/Winged helix DNA-binding domain"/>
    <property type="match status" value="1"/>
</dbReference>
<organism evidence="2 3">
    <name type="scientific">Candidatus Methanofastidiosum methylothiophilum</name>
    <dbReference type="NCBI Taxonomy" id="1705564"/>
    <lineage>
        <taxon>Archaea</taxon>
        <taxon>Methanobacteriati</taxon>
        <taxon>Methanobacteriota</taxon>
        <taxon>Stenosarchaea group</taxon>
        <taxon>Candidatus Methanofastidiosia</taxon>
        <taxon>Candidatus Methanofastidiosales</taxon>
        <taxon>Candidatus Methanofastidiosaceae</taxon>
        <taxon>Candidatus Methanofastidiosum</taxon>
    </lineage>
</organism>